<reference evidence="1" key="1">
    <citation type="submission" date="2018-06" db="EMBL/GenBank/DDBJ databases">
        <authorList>
            <person name="Zhirakovskaya E."/>
        </authorList>
    </citation>
    <scope>NUCLEOTIDE SEQUENCE</scope>
</reference>
<organism evidence="1">
    <name type="scientific">hydrothermal vent metagenome</name>
    <dbReference type="NCBI Taxonomy" id="652676"/>
    <lineage>
        <taxon>unclassified sequences</taxon>
        <taxon>metagenomes</taxon>
        <taxon>ecological metagenomes</taxon>
    </lineage>
</organism>
<proteinExistence type="predicted"/>
<sequence>MRVYKSFTFILVLLCTLFIPFTQAEESMLTQKPFFTLRIETKGAFYLAKLNGVVVFDDNRNGHMLNTEVPVNYYMQTGINKISLELFPSGDEKFDSANITLSLYVNEDEAPESEKKLVSSITFNGGDHTNGNGIELSMPEMRLDSKNNLKKSDSGDVVIQQAKLTPGVIMPGTLMVSQAVSLKVPFPKWGFLEGDEIDFPLSYQNYMDEIDYWNDKTVNPLHKEYQKIYDLLTSNKLDEVMVLFKERNKEYDIAMYYPIGTYDRKLRKSFEADLSKYKLKIVASNNAAPYISDDKKLLKLGNVGLIYFVNDDDTSFTRYEILFYKKNGKWIVSR</sequence>
<evidence type="ECO:0000313" key="1">
    <source>
        <dbReference type="EMBL" id="VAW56271.1"/>
    </source>
</evidence>
<dbReference type="EMBL" id="UOFF01000207">
    <property type="protein sequence ID" value="VAW56271.1"/>
    <property type="molecule type" value="Genomic_DNA"/>
</dbReference>
<gene>
    <name evidence="1" type="ORF">MNBD_GAMMA07-410</name>
</gene>
<name>A0A3B0WLU1_9ZZZZ</name>
<dbReference type="AlphaFoldDB" id="A0A3B0WLU1"/>
<accession>A0A3B0WLU1</accession>
<protein>
    <submittedName>
        <fullName evidence="1">Uncharacterized protein</fullName>
    </submittedName>
</protein>